<dbReference type="AlphaFoldDB" id="A0AAN8FYN5"/>
<evidence type="ECO:0000313" key="3">
    <source>
        <dbReference type="Proteomes" id="UP001331761"/>
    </source>
</evidence>
<comment type="caution">
    <text evidence="2">The sequence shown here is derived from an EMBL/GenBank/DDBJ whole genome shotgun (WGS) entry which is preliminary data.</text>
</comment>
<feature type="transmembrane region" description="Helical" evidence="1">
    <location>
        <begin position="65"/>
        <end position="86"/>
    </location>
</feature>
<dbReference type="Proteomes" id="UP001331761">
    <property type="component" value="Unassembled WGS sequence"/>
</dbReference>
<feature type="transmembrane region" description="Helical" evidence="1">
    <location>
        <begin position="37"/>
        <end position="58"/>
    </location>
</feature>
<dbReference type="GO" id="GO:0006897">
    <property type="term" value="P:endocytosis"/>
    <property type="evidence" value="ECO:0007669"/>
    <property type="project" value="TreeGrafter"/>
</dbReference>
<keyword evidence="3" id="KW-1185">Reference proteome</keyword>
<feature type="non-terminal residue" evidence="2">
    <location>
        <position position="95"/>
    </location>
</feature>
<dbReference type="Gene3D" id="1.20.1640.10">
    <property type="entry name" value="Multidrug efflux transporter AcrB transmembrane domain"/>
    <property type="match status" value="1"/>
</dbReference>
<dbReference type="InterPro" id="IPR051697">
    <property type="entry name" value="Patched_domain-protein"/>
</dbReference>
<evidence type="ECO:0000256" key="1">
    <source>
        <dbReference type="SAM" id="Phobius"/>
    </source>
</evidence>
<feature type="transmembrane region" description="Helical" evidence="1">
    <location>
        <begin position="7"/>
        <end position="31"/>
    </location>
</feature>
<dbReference type="SUPFAM" id="SSF82866">
    <property type="entry name" value="Multidrug efflux transporter AcrB transmembrane domain"/>
    <property type="match status" value="1"/>
</dbReference>
<keyword evidence="1" id="KW-0812">Transmembrane</keyword>
<organism evidence="2 3">
    <name type="scientific">Trichostrongylus colubriformis</name>
    <name type="common">Black scour worm</name>
    <dbReference type="NCBI Taxonomy" id="6319"/>
    <lineage>
        <taxon>Eukaryota</taxon>
        <taxon>Metazoa</taxon>
        <taxon>Ecdysozoa</taxon>
        <taxon>Nematoda</taxon>
        <taxon>Chromadorea</taxon>
        <taxon>Rhabditida</taxon>
        <taxon>Rhabditina</taxon>
        <taxon>Rhabditomorpha</taxon>
        <taxon>Strongyloidea</taxon>
        <taxon>Trichostrongylidae</taxon>
        <taxon>Trichostrongylus</taxon>
    </lineage>
</organism>
<evidence type="ECO:0000313" key="2">
    <source>
        <dbReference type="EMBL" id="KAK5977143.1"/>
    </source>
</evidence>
<dbReference type="PANTHER" id="PTHR10796">
    <property type="entry name" value="PATCHED-RELATED"/>
    <property type="match status" value="1"/>
</dbReference>
<dbReference type="PANTHER" id="PTHR10796:SF85">
    <property type="entry name" value="SSD DOMAIN-CONTAINING PROTEIN"/>
    <property type="match status" value="1"/>
</dbReference>
<keyword evidence="1" id="KW-0472">Membrane</keyword>
<reference evidence="2 3" key="1">
    <citation type="submission" date="2019-10" db="EMBL/GenBank/DDBJ databases">
        <title>Assembly and Annotation for the nematode Trichostrongylus colubriformis.</title>
        <authorList>
            <person name="Martin J."/>
        </authorList>
    </citation>
    <scope>NUCLEOTIDE SEQUENCE [LARGE SCALE GENOMIC DNA]</scope>
    <source>
        <strain evidence="2">G859</strain>
        <tissue evidence="2">Whole worm</tissue>
    </source>
</reference>
<sequence length="95" mass="10429">EVCRFQAIPVITWQSGLATFVCVIIICALFINHPATILFVAMSILATCIGVFGYMSLFRVSLDPIVMSISIMCIGFSVDIPAHVSFHYHASSQFV</sequence>
<dbReference type="GO" id="GO:0030659">
    <property type="term" value="C:cytoplasmic vesicle membrane"/>
    <property type="evidence" value="ECO:0007669"/>
    <property type="project" value="TreeGrafter"/>
</dbReference>
<dbReference type="EMBL" id="WIXE01010952">
    <property type="protein sequence ID" value="KAK5977143.1"/>
    <property type="molecule type" value="Genomic_DNA"/>
</dbReference>
<feature type="non-terminal residue" evidence="2">
    <location>
        <position position="1"/>
    </location>
</feature>
<gene>
    <name evidence="2" type="ORF">GCK32_004608</name>
</gene>
<protein>
    <submittedName>
        <fullName evidence="2">Uncharacterized protein</fullName>
    </submittedName>
</protein>
<accession>A0AAN8FYN5</accession>
<keyword evidence="1" id="KW-1133">Transmembrane helix</keyword>
<proteinExistence type="predicted"/>
<name>A0AAN8FYN5_TRICO</name>
<dbReference type="GO" id="GO:0018996">
    <property type="term" value="P:molting cycle, collagen and cuticulin-based cuticle"/>
    <property type="evidence" value="ECO:0007669"/>
    <property type="project" value="TreeGrafter"/>
</dbReference>
<dbReference type="GO" id="GO:0005886">
    <property type="term" value="C:plasma membrane"/>
    <property type="evidence" value="ECO:0007669"/>
    <property type="project" value="TreeGrafter"/>
</dbReference>